<evidence type="ECO:0000256" key="4">
    <source>
        <dbReference type="ARBA" id="ARBA00022729"/>
    </source>
</evidence>
<dbReference type="GO" id="GO:0030313">
    <property type="term" value="C:cell envelope"/>
    <property type="evidence" value="ECO:0007669"/>
    <property type="project" value="UniProtKB-SubCell"/>
</dbReference>
<dbReference type="GO" id="GO:0004130">
    <property type="term" value="F:cytochrome-c peroxidase activity"/>
    <property type="evidence" value="ECO:0007669"/>
    <property type="project" value="TreeGrafter"/>
</dbReference>
<dbReference type="InterPro" id="IPR036909">
    <property type="entry name" value="Cyt_c-like_dom_sf"/>
</dbReference>
<dbReference type="STRING" id="1481914.JCM19241_2576"/>
<evidence type="ECO:0000256" key="5">
    <source>
        <dbReference type="ARBA" id="ARBA00023002"/>
    </source>
</evidence>
<dbReference type="SUPFAM" id="SSF46626">
    <property type="entry name" value="Cytochrome c"/>
    <property type="match status" value="2"/>
</dbReference>
<evidence type="ECO:0000313" key="9">
    <source>
        <dbReference type="EMBL" id="GAM73121.1"/>
    </source>
</evidence>
<keyword evidence="5" id="KW-0560">Oxidoreductase</keyword>
<keyword evidence="4" id="KW-0732">Signal</keyword>
<accession>A0A0B8Q3M1</accession>
<dbReference type="PANTHER" id="PTHR30600:SF10">
    <property type="entry name" value="BLL6722 PROTEIN"/>
    <property type="match status" value="1"/>
</dbReference>
<dbReference type="GO" id="GO:0009055">
    <property type="term" value="F:electron transfer activity"/>
    <property type="evidence" value="ECO:0007669"/>
    <property type="project" value="InterPro"/>
</dbReference>
<organism evidence="9 10">
    <name type="scientific">Vibrio ishigakensis</name>
    <dbReference type="NCBI Taxonomy" id="1481914"/>
    <lineage>
        <taxon>Bacteria</taxon>
        <taxon>Pseudomonadati</taxon>
        <taxon>Pseudomonadota</taxon>
        <taxon>Gammaproteobacteria</taxon>
        <taxon>Vibrionales</taxon>
        <taxon>Vibrionaceae</taxon>
        <taxon>Vibrio</taxon>
    </lineage>
</organism>
<comment type="caution">
    <text evidence="9">The sequence shown here is derived from an EMBL/GenBank/DDBJ whole genome shotgun (WGS) entry which is preliminary data.</text>
</comment>
<keyword evidence="6 7" id="KW-0408">Iron</keyword>
<dbReference type="GO" id="GO:0046872">
    <property type="term" value="F:metal ion binding"/>
    <property type="evidence" value="ECO:0007669"/>
    <property type="project" value="UniProtKB-KW"/>
</dbReference>
<name>A0A0B8Q3M1_9VIBR</name>
<proteinExistence type="predicted"/>
<keyword evidence="3 7" id="KW-0479">Metal-binding</keyword>
<dbReference type="Gene3D" id="1.10.760.10">
    <property type="entry name" value="Cytochrome c-like domain"/>
    <property type="match status" value="2"/>
</dbReference>
<sequence length="338" mass="37758">MCWGSELSATQQLGRYLFFDTSLSLHSNRSCALCHSPTHGWSNTFNKTIDIYGKPSTLNTPSLLNVIHRRQFSQTNPRATELEQAILNPLFSVDPLEMGMTVELLVARLSRKPLYLAMFETGFGDSEVTIERVATALEDYLSLVQSQDTRVHRYQQGQHKALSAQELLGWQLFSGDTLNCSKCHGGVLFDTPSDEQEPFRNTGLYGALDAEGFPSYPMGQLGLEGHSGKKKDNGKFRIPSLINVAHTSPWGHDGSIQSLESLLDLYARGGRKLTYGTNQGDGRAHPAKSEWVSGFQITRREREALLGFLNALSIDRDWTRYPFNSPFCEQADSSLCDR</sequence>
<gene>
    <name evidence="9" type="ORF">JCM19241_2576</name>
</gene>
<dbReference type="GO" id="GO:0020037">
    <property type="term" value="F:heme binding"/>
    <property type="evidence" value="ECO:0007669"/>
    <property type="project" value="InterPro"/>
</dbReference>
<evidence type="ECO:0000256" key="7">
    <source>
        <dbReference type="PROSITE-ProRule" id="PRU00433"/>
    </source>
</evidence>
<evidence type="ECO:0000259" key="8">
    <source>
        <dbReference type="PROSITE" id="PS51007"/>
    </source>
</evidence>
<feature type="domain" description="Cytochrome c" evidence="8">
    <location>
        <begin position="164"/>
        <end position="313"/>
    </location>
</feature>
<dbReference type="InterPro" id="IPR051395">
    <property type="entry name" value="Cytochrome_c_Peroxidase/MauG"/>
</dbReference>
<dbReference type="Pfam" id="PF03150">
    <property type="entry name" value="CCP_MauG"/>
    <property type="match status" value="1"/>
</dbReference>
<dbReference type="Proteomes" id="UP000031666">
    <property type="component" value="Unassembled WGS sequence"/>
</dbReference>
<evidence type="ECO:0000256" key="1">
    <source>
        <dbReference type="ARBA" id="ARBA00004196"/>
    </source>
</evidence>
<dbReference type="AlphaFoldDB" id="A0A0B8Q3M1"/>
<dbReference type="EMBL" id="BBSC01000001">
    <property type="protein sequence ID" value="GAM73121.1"/>
    <property type="molecule type" value="Genomic_DNA"/>
</dbReference>
<dbReference type="PROSITE" id="PS51007">
    <property type="entry name" value="CYTC"/>
    <property type="match status" value="1"/>
</dbReference>
<reference evidence="9 10" key="1">
    <citation type="submission" date="2015-01" db="EMBL/GenBank/DDBJ databases">
        <title>Vibrio sp. C94 JCM 19241 whole genome shotgun sequence.</title>
        <authorList>
            <person name="Sawabe T."/>
            <person name="Meirelles P."/>
            <person name="Feng G."/>
            <person name="Sayaka M."/>
            <person name="Hattori M."/>
            <person name="Ohkuma M."/>
        </authorList>
    </citation>
    <scope>NUCLEOTIDE SEQUENCE [LARGE SCALE GENOMIC DNA]</scope>
    <source>
        <strain evidence="10">JCM 19241</strain>
    </source>
</reference>
<evidence type="ECO:0000256" key="2">
    <source>
        <dbReference type="ARBA" id="ARBA00022617"/>
    </source>
</evidence>
<reference evidence="9 10" key="2">
    <citation type="submission" date="2015-01" db="EMBL/GenBank/DDBJ databases">
        <authorList>
            <consortium name="NBRP consortium"/>
            <person name="Sawabe T."/>
            <person name="Meirelles P."/>
            <person name="Feng G."/>
            <person name="Sayaka M."/>
            <person name="Hattori M."/>
            <person name="Ohkuma M."/>
        </authorList>
    </citation>
    <scope>NUCLEOTIDE SEQUENCE [LARGE SCALE GENOMIC DNA]</scope>
    <source>
        <strain evidence="10">JCM 19241</strain>
    </source>
</reference>
<dbReference type="InterPro" id="IPR009056">
    <property type="entry name" value="Cyt_c-like_dom"/>
</dbReference>
<evidence type="ECO:0000313" key="10">
    <source>
        <dbReference type="Proteomes" id="UP000031666"/>
    </source>
</evidence>
<evidence type="ECO:0000256" key="3">
    <source>
        <dbReference type="ARBA" id="ARBA00022723"/>
    </source>
</evidence>
<dbReference type="PANTHER" id="PTHR30600">
    <property type="entry name" value="CYTOCHROME C PEROXIDASE-RELATED"/>
    <property type="match status" value="1"/>
</dbReference>
<evidence type="ECO:0000256" key="6">
    <source>
        <dbReference type="ARBA" id="ARBA00023004"/>
    </source>
</evidence>
<keyword evidence="2 7" id="KW-0349">Heme</keyword>
<comment type="subcellular location">
    <subcellularLocation>
        <location evidence="1">Cell envelope</location>
    </subcellularLocation>
</comment>
<protein>
    <submittedName>
        <fullName evidence="9">Methylamine utilization protein mauG</fullName>
    </submittedName>
</protein>
<dbReference type="InterPro" id="IPR004852">
    <property type="entry name" value="Di-haem_cyt_c_peroxidsae"/>
</dbReference>